<keyword evidence="4" id="KW-1185">Reference proteome</keyword>
<dbReference type="PROSITE" id="PS01098">
    <property type="entry name" value="LIPASE_GDSL_SER"/>
    <property type="match status" value="1"/>
</dbReference>
<feature type="domain" description="SGNH hydrolase-type esterase" evidence="2">
    <location>
        <begin position="30"/>
        <end position="186"/>
    </location>
</feature>
<keyword evidence="1" id="KW-0732">Signal</keyword>
<evidence type="ECO:0000256" key="1">
    <source>
        <dbReference type="SAM" id="SignalP"/>
    </source>
</evidence>
<dbReference type="Pfam" id="PF13472">
    <property type="entry name" value="Lipase_GDSL_2"/>
    <property type="match status" value="1"/>
</dbReference>
<evidence type="ECO:0000313" key="4">
    <source>
        <dbReference type="Proteomes" id="UP001165384"/>
    </source>
</evidence>
<dbReference type="InterPro" id="IPR051532">
    <property type="entry name" value="Ester_Hydrolysis_Enzymes"/>
</dbReference>
<dbReference type="CDD" id="cd01822">
    <property type="entry name" value="Lysophospholipase_L1_like"/>
    <property type="match status" value="1"/>
</dbReference>
<dbReference type="InterPro" id="IPR013830">
    <property type="entry name" value="SGNH_hydro"/>
</dbReference>
<dbReference type="RefSeq" id="WP_275710341.1">
    <property type="nucleotide sequence ID" value="NZ_JAKLTN010000002.1"/>
</dbReference>
<dbReference type="InterPro" id="IPR008265">
    <property type="entry name" value="Lipase_GDSL_AS"/>
</dbReference>
<dbReference type="Proteomes" id="UP001165384">
    <property type="component" value="Unassembled WGS sequence"/>
</dbReference>
<protein>
    <submittedName>
        <fullName evidence="3">Arylesterase</fullName>
    </submittedName>
</protein>
<name>A0ABS9K2E1_9RHOO</name>
<dbReference type="Gene3D" id="3.40.50.1110">
    <property type="entry name" value="SGNH hydrolase"/>
    <property type="match status" value="1"/>
</dbReference>
<organism evidence="3 4">
    <name type="scientific">Dechloromonas hankyongensis</name>
    <dbReference type="NCBI Taxonomy" id="2908002"/>
    <lineage>
        <taxon>Bacteria</taxon>
        <taxon>Pseudomonadati</taxon>
        <taxon>Pseudomonadota</taxon>
        <taxon>Betaproteobacteria</taxon>
        <taxon>Rhodocyclales</taxon>
        <taxon>Azonexaceae</taxon>
        <taxon>Dechloromonas</taxon>
    </lineage>
</organism>
<dbReference type="EMBL" id="JAKLTN010000002">
    <property type="protein sequence ID" value="MCG2577351.1"/>
    <property type="molecule type" value="Genomic_DNA"/>
</dbReference>
<evidence type="ECO:0000259" key="2">
    <source>
        <dbReference type="Pfam" id="PF13472"/>
    </source>
</evidence>
<comment type="caution">
    <text evidence="3">The sequence shown here is derived from an EMBL/GenBank/DDBJ whole genome shotgun (WGS) entry which is preliminary data.</text>
</comment>
<dbReference type="InterPro" id="IPR036514">
    <property type="entry name" value="SGNH_hydro_sf"/>
</dbReference>
<dbReference type="PANTHER" id="PTHR30383">
    <property type="entry name" value="THIOESTERASE 1/PROTEASE 1/LYSOPHOSPHOLIPASE L1"/>
    <property type="match status" value="1"/>
</dbReference>
<accession>A0ABS9K2E1</accession>
<dbReference type="SUPFAM" id="SSF52266">
    <property type="entry name" value="SGNH hydrolase"/>
    <property type="match status" value="1"/>
</dbReference>
<feature type="signal peptide" evidence="1">
    <location>
        <begin position="1"/>
        <end position="23"/>
    </location>
</feature>
<feature type="chain" id="PRO_5045723927" evidence="1">
    <location>
        <begin position="24"/>
        <end position="204"/>
    </location>
</feature>
<dbReference type="PANTHER" id="PTHR30383:SF24">
    <property type="entry name" value="THIOESTERASE 1_PROTEASE 1_LYSOPHOSPHOLIPASE L1"/>
    <property type="match status" value="1"/>
</dbReference>
<reference evidence="3" key="1">
    <citation type="submission" date="2022-01" db="EMBL/GenBank/DDBJ databases">
        <authorList>
            <person name="Jo J.-H."/>
            <person name="Im W.-T."/>
        </authorList>
    </citation>
    <scope>NUCLEOTIDE SEQUENCE</scope>
    <source>
        <strain evidence="3">XY25</strain>
    </source>
</reference>
<gene>
    <name evidence="3" type="ORF">LZ012_10125</name>
</gene>
<evidence type="ECO:0000313" key="3">
    <source>
        <dbReference type="EMBL" id="MCG2577351.1"/>
    </source>
</evidence>
<sequence length="204" mass="21965">MRSILSFCLFVFALLCLPMSAQAAKTIVIMGDSLSAGYGIRPEQAWPALLGQRLSQKRLDYSVANLSISGETSAGGRARLDAALKARKPAVVVIALGANDGLRGLPLAQMRDNLKTMIDASRASGAKVALIGMRLPPNYGPYAGDFQRSFADIAQEKKVPLVDFLLAPVAAEARYFQPDNLHPVAEAEPLILDHVWPTLLPLLK</sequence>
<proteinExistence type="predicted"/>